<evidence type="ECO:0000313" key="4">
    <source>
        <dbReference type="Proteomes" id="UP001499924"/>
    </source>
</evidence>
<evidence type="ECO:0000256" key="1">
    <source>
        <dbReference type="ARBA" id="ARBA00022962"/>
    </source>
</evidence>
<dbReference type="RefSeq" id="WP_344688918.1">
    <property type="nucleotide sequence ID" value="NZ_BAAAVV010000004.1"/>
</dbReference>
<proteinExistence type="predicted"/>
<dbReference type="Gene3D" id="3.60.20.10">
    <property type="entry name" value="Glutamine Phosphoribosylpyrophosphate, subunit 1, domain 1"/>
    <property type="match status" value="1"/>
</dbReference>
<dbReference type="PANTHER" id="PTHR42824:SF1">
    <property type="entry name" value="GLUTAMINE AMIDOTRANSFERASE YAFJ-RELATED"/>
    <property type="match status" value="1"/>
</dbReference>
<dbReference type="SUPFAM" id="SSF56235">
    <property type="entry name" value="N-terminal nucleophile aminohydrolases (Ntn hydrolases)"/>
    <property type="match status" value="1"/>
</dbReference>
<dbReference type="PANTHER" id="PTHR42824">
    <property type="entry name" value="GLUTAMINE AMIDOTRANSFERASE"/>
    <property type="match status" value="1"/>
</dbReference>
<feature type="domain" description="Glutamine amidotransferase type-2" evidence="2">
    <location>
        <begin position="2"/>
        <end position="236"/>
    </location>
</feature>
<keyword evidence="4" id="KW-1185">Reference proteome</keyword>
<dbReference type="EMBL" id="BAAAVV010000004">
    <property type="protein sequence ID" value="GAA3168788.1"/>
    <property type="molecule type" value="Genomic_DNA"/>
</dbReference>
<dbReference type="InterPro" id="IPR029055">
    <property type="entry name" value="Ntn_hydrolases_N"/>
</dbReference>
<gene>
    <name evidence="3" type="ORF">GCM10010531_22220</name>
</gene>
<dbReference type="Pfam" id="PF13230">
    <property type="entry name" value="GATase_4"/>
    <property type="match status" value="1"/>
</dbReference>
<accession>A0ABP6P704</accession>
<dbReference type="InterPro" id="IPR017932">
    <property type="entry name" value="GATase_2_dom"/>
</dbReference>
<evidence type="ECO:0000259" key="2">
    <source>
        <dbReference type="PROSITE" id="PS51278"/>
    </source>
</evidence>
<comment type="caution">
    <text evidence="3">The sequence shown here is derived from an EMBL/GenBank/DDBJ whole genome shotgun (WGS) entry which is preliminary data.</text>
</comment>
<sequence>MCRLLGWASRVPTTLLDLVGEQDLDVLTELSRKHADGWGVARATGNGVTVHKRPDAAWDSRAFRLWARGHATDLGVAHLRRATMGLDVGIENTHPFTDGRLAFAHNGSVLTASSLDRLVTPEVARLRRGTTDSERYFLALLTRVRSGATPREALRDTVEEIAATSSFTSLNCLLLTPEELLAVCRFDPTVSQEDEGPEYYDLRYRVTDDAVVVSSTGWGSGWHDLANGEMLVARRGTLESTVIPRPGLVAAGR</sequence>
<keyword evidence="1 3" id="KW-0315">Glutamine amidotransferase</keyword>
<evidence type="ECO:0000313" key="3">
    <source>
        <dbReference type="EMBL" id="GAA3168788.1"/>
    </source>
</evidence>
<dbReference type="InterPro" id="IPR026869">
    <property type="entry name" value="EgtC-like"/>
</dbReference>
<protein>
    <submittedName>
        <fullName evidence="3">Class II glutamine amidotransferase</fullName>
    </submittedName>
</protein>
<organism evidence="3 4">
    <name type="scientific">Blastococcus jejuensis</name>
    <dbReference type="NCBI Taxonomy" id="351224"/>
    <lineage>
        <taxon>Bacteria</taxon>
        <taxon>Bacillati</taxon>
        <taxon>Actinomycetota</taxon>
        <taxon>Actinomycetes</taxon>
        <taxon>Geodermatophilales</taxon>
        <taxon>Geodermatophilaceae</taxon>
        <taxon>Blastococcus</taxon>
    </lineage>
</organism>
<dbReference type="Proteomes" id="UP001499924">
    <property type="component" value="Unassembled WGS sequence"/>
</dbReference>
<reference evidence="4" key="1">
    <citation type="journal article" date="2019" name="Int. J. Syst. Evol. Microbiol.">
        <title>The Global Catalogue of Microorganisms (GCM) 10K type strain sequencing project: providing services to taxonomists for standard genome sequencing and annotation.</title>
        <authorList>
            <consortium name="The Broad Institute Genomics Platform"/>
            <consortium name="The Broad Institute Genome Sequencing Center for Infectious Disease"/>
            <person name="Wu L."/>
            <person name="Ma J."/>
        </authorList>
    </citation>
    <scope>NUCLEOTIDE SEQUENCE [LARGE SCALE GENOMIC DNA]</scope>
    <source>
        <strain evidence="4">JCM 15614</strain>
    </source>
</reference>
<name>A0ABP6P704_9ACTN</name>
<dbReference type="CDD" id="cd01908">
    <property type="entry name" value="YafJ"/>
    <property type="match status" value="1"/>
</dbReference>
<dbReference type="PROSITE" id="PS51278">
    <property type="entry name" value="GATASE_TYPE_2"/>
    <property type="match status" value="1"/>
</dbReference>